<organism evidence="3 4">
    <name type="scientific">Colletotrichum karsti</name>
    <dbReference type="NCBI Taxonomy" id="1095194"/>
    <lineage>
        <taxon>Eukaryota</taxon>
        <taxon>Fungi</taxon>
        <taxon>Dikarya</taxon>
        <taxon>Ascomycota</taxon>
        <taxon>Pezizomycotina</taxon>
        <taxon>Sordariomycetes</taxon>
        <taxon>Hypocreomycetidae</taxon>
        <taxon>Glomerellales</taxon>
        <taxon>Glomerellaceae</taxon>
        <taxon>Colletotrichum</taxon>
        <taxon>Colletotrichum boninense species complex</taxon>
    </lineage>
</organism>
<name>A0A9P6LMT0_9PEZI</name>
<dbReference type="SUPFAM" id="SSF53335">
    <property type="entry name" value="S-adenosyl-L-methionine-dependent methyltransferases"/>
    <property type="match status" value="1"/>
</dbReference>
<dbReference type="OrthoDB" id="2013972at2759"/>
<evidence type="ECO:0000256" key="2">
    <source>
        <dbReference type="SAM" id="MobiDB-lite"/>
    </source>
</evidence>
<accession>A0A9P6LMT0</accession>
<reference evidence="3" key="2">
    <citation type="submission" date="2020-11" db="EMBL/GenBank/DDBJ databases">
        <title>Whole genome sequencing of Colletotrichum sp.</title>
        <authorList>
            <person name="Li H."/>
        </authorList>
    </citation>
    <scope>NUCLEOTIDE SEQUENCE</scope>
    <source>
        <strain evidence="3">CkLH20</strain>
    </source>
</reference>
<dbReference type="Proteomes" id="UP000781932">
    <property type="component" value="Unassembled WGS sequence"/>
</dbReference>
<dbReference type="AlphaFoldDB" id="A0A9P6LMT0"/>
<feature type="region of interest" description="Disordered" evidence="2">
    <location>
        <begin position="1"/>
        <end position="33"/>
    </location>
</feature>
<feature type="compositionally biased region" description="Polar residues" evidence="2">
    <location>
        <begin position="1"/>
        <end position="12"/>
    </location>
</feature>
<dbReference type="InterPro" id="IPR029063">
    <property type="entry name" value="SAM-dependent_MTases_sf"/>
</dbReference>
<keyword evidence="4" id="KW-1185">Reference proteome</keyword>
<evidence type="ECO:0000313" key="3">
    <source>
        <dbReference type="EMBL" id="KAF9877832.1"/>
    </source>
</evidence>
<dbReference type="RefSeq" id="XP_038747293.1">
    <property type="nucleotide sequence ID" value="XM_038887686.1"/>
</dbReference>
<dbReference type="PANTHER" id="PTHR43591:SF102">
    <property type="entry name" value="S-ADENOSYL-L-METHIONINE-DEPENDENT METHYLTRANSFERASE"/>
    <property type="match status" value="1"/>
</dbReference>
<comment type="caution">
    <text evidence="3">The sequence shown here is derived from an EMBL/GenBank/DDBJ whole genome shotgun (WGS) entry which is preliminary data.</text>
</comment>
<dbReference type="EMBL" id="JAATWM020000013">
    <property type="protein sequence ID" value="KAF9877832.1"/>
    <property type="molecule type" value="Genomic_DNA"/>
</dbReference>
<protein>
    <recommendedName>
        <fullName evidence="5">Methyltransferase domain-containing protein</fullName>
    </recommendedName>
</protein>
<sequence>MSAPESTAQQTVEDPRTDDDASSIGGSSVNDSLDSLRSSILDYRRENGRTYHKLSDGKYVLPNDEKEQDRLDITHHLWMLTWDNDLCLSPKKNGAKRVLDVGTGTGIWALEYADEHPEAIVLGVDLSPIQPGFVPPNCRFEVDDVEKEWTWSTPFDFVFIRNMIASFSDWEDIVRKAYENLEPGGYLELQDNTFPLKCDDDTMPDDWKPLEWTKLLIEGTDKMGRPITVASRFEQMLKDAGFEAVEAKKTRWPVNPWPQDKKAKELGSWAEHSAMFGIEAVSMSLFTRVLDWSVEETTVLCAEVRNECKKIGPHAYYDVYAAWGRKPEKEGSEAPQA</sequence>
<comment type="similarity">
    <text evidence="1">Belongs to the methyltransferase superfamily. LaeA methyltransferase family.</text>
</comment>
<reference evidence="3" key="1">
    <citation type="submission" date="2020-03" db="EMBL/GenBank/DDBJ databases">
        <authorList>
            <person name="He L."/>
        </authorList>
    </citation>
    <scope>NUCLEOTIDE SEQUENCE</scope>
    <source>
        <strain evidence="3">CkLH20</strain>
    </source>
</reference>
<dbReference type="Pfam" id="PF13489">
    <property type="entry name" value="Methyltransf_23"/>
    <property type="match status" value="1"/>
</dbReference>
<dbReference type="Gene3D" id="3.40.50.150">
    <property type="entry name" value="Vaccinia Virus protein VP39"/>
    <property type="match status" value="1"/>
</dbReference>
<evidence type="ECO:0008006" key="5">
    <source>
        <dbReference type="Google" id="ProtNLM"/>
    </source>
</evidence>
<dbReference type="GO" id="GO:0008168">
    <property type="term" value="F:methyltransferase activity"/>
    <property type="evidence" value="ECO:0007669"/>
    <property type="project" value="TreeGrafter"/>
</dbReference>
<dbReference type="GeneID" id="62160760"/>
<gene>
    <name evidence="3" type="ORF">CkaCkLH20_04967</name>
</gene>
<evidence type="ECO:0000313" key="4">
    <source>
        <dbReference type="Proteomes" id="UP000781932"/>
    </source>
</evidence>
<dbReference type="CDD" id="cd02440">
    <property type="entry name" value="AdoMet_MTases"/>
    <property type="match status" value="1"/>
</dbReference>
<proteinExistence type="inferred from homology"/>
<evidence type="ECO:0000256" key="1">
    <source>
        <dbReference type="ARBA" id="ARBA00038158"/>
    </source>
</evidence>
<dbReference type="PANTHER" id="PTHR43591">
    <property type="entry name" value="METHYLTRANSFERASE"/>
    <property type="match status" value="1"/>
</dbReference>